<comment type="caution">
    <text evidence="2">The sequence shown here is derived from an EMBL/GenBank/DDBJ whole genome shotgun (WGS) entry which is preliminary data.</text>
</comment>
<dbReference type="InterPro" id="IPR036397">
    <property type="entry name" value="RNaseH_sf"/>
</dbReference>
<dbReference type="GO" id="GO:0005634">
    <property type="term" value="C:nucleus"/>
    <property type="evidence" value="ECO:0007669"/>
    <property type="project" value="UniProtKB-ARBA"/>
</dbReference>
<evidence type="ECO:0000259" key="1">
    <source>
        <dbReference type="PROSITE" id="PS50994"/>
    </source>
</evidence>
<dbReference type="Pfam" id="PF00665">
    <property type="entry name" value="rve"/>
    <property type="match status" value="1"/>
</dbReference>
<proteinExistence type="predicted"/>
<dbReference type="InterPro" id="IPR012337">
    <property type="entry name" value="RNaseH-like_sf"/>
</dbReference>
<sequence length="439" mass="50326">MEYPLYLALMNYLKTGTYPPDTDQSTKRTIRRKAPKYYKYGEKLFSKSTKDGSPRELLHQGNAREIVTKIHEEGHFGVKGTWGQLTVQFSGPGLFPLVQEVVRSCVTCQARSRRSRQRIQPSQPIPTPVHPFYMVGCDAVGPIMPSKRGFKYILVAVDYLTRWPMAAPVKDITEKTTAGFMFDSIVVPHGVPTFILTDRGSNFTSDYIWEFLTLLRCRHIRTTAYRPQTNGLCERTNQSLVQILAKLIRDADAKDHWEDYINPALLALRTSTSHTTGHSPSELLYGYTMRTPATWSAPQTHFKESDIETEVLQRVRKIQEFTTGLRSRAVIRTKARQTADKGRYDLRVRPRKPFKVGEQVLMRDPVPRTKFSDKWLGPMTVVEVKKTGTYILVGPNQRRLGGAVNGDVLVPFHQRHNMIPDKQVQRAQENYQAWLEQRT</sequence>
<gene>
    <name evidence="2" type="ORF">INT47_003914</name>
</gene>
<feature type="domain" description="Integrase catalytic" evidence="1">
    <location>
        <begin position="120"/>
        <end position="288"/>
    </location>
</feature>
<dbReference type="GO" id="GO:0003676">
    <property type="term" value="F:nucleic acid binding"/>
    <property type="evidence" value="ECO:0007669"/>
    <property type="project" value="InterPro"/>
</dbReference>
<dbReference type="Gene3D" id="1.10.340.70">
    <property type="match status" value="1"/>
</dbReference>
<reference evidence="2" key="1">
    <citation type="submission" date="2020-12" db="EMBL/GenBank/DDBJ databases">
        <title>Metabolic potential, ecology and presence of endohyphal bacteria is reflected in genomic diversity of Mucoromycotina.</title>
        <authorList>
            <person name="Muszewska A."/>
            <person name="Okrasinska A."/>
            <person name="Steczkiewicz K."/>
            <person name="Drgas O."/>
            <person name="Orlowska M."/>
            <person name="Perlinska-Lenart U."/>
            <person name="Aleksandrzak-Piekarczyk T."/>
            <person name="Szatraj K."/>
            <person name="Zielenkiewicz U."/>
            <person name="Pilsyk S."/>
            <person name="Malc E."/>
            <person name="Mieczkowski P."/>
            <person name="Kruszewska J.S."/>
            <person name="Biernat P."/>
            <person name="Pawlowska J."/>
        </authorList>
    </citation>
    <scope>NUCLEOTIDE SEQUENCE</scope>
    <source>
        <strain evidence="2">WA0000017839</strain>
    </source>
</reference>
<dbReference type="PANTHER" id="PTHR37984:SF5">
    <property type="entry name" value="PROTEIN NYNRIN-LIKE"/>
    <property type="match status" value="1"/>
</dbReference>
<dbReference type="InterPro" id="IPR001584">
    <property type="entry name" value="Integrase_cat-core"/>
</dbReference>
<name>A0A8H7ULZ0_9FUNG</name>
<dbReference type="AlphaFoldDB" id="A0A8H7ULZ0"/>
<dbReference type="FunFam" id="3.30.420.10:FF:000032">
    <property type="entry name" value="Retrovirus-related Pol polyprotein from transposon 297-like Protein"/>
    <property type="match status" value="1"/>
</dbReference>
<dbReference type="SUPFAM" id="SSF53098">
    <property type="entry name" value="Ribonuclease H-like"/>
    <property type="match status" value="1"/>
</dbReference>
<protein>
    <recommendedName>
        <fullName evidence="1">Integrase catalytic domain-containing protein</fullName>
    </recommendedName>
</protein>
<evidence type="ECO:0000313" key="2">
    <source>
        <dbReference type="EMBL" id="KAG2190956.1"/>
    </source>
</evidence>
<accession>A0A8H7ULZ0</accession>
<dbReference type="PANTHER" id="PTHR37984">
    <property type="entry name" value="PROTEIN CBG26694"/>
    <property type="match status" value="1"/>
</dbReference>
<dbReference type="InterPro" id="IPR041588">
    <property type="entry name" value="Integrase_H2C2"/>
</dbReference>
<dbReference type="Gene3D" id="3.30.420.10">
    <property type="entry name" value="Ribonuclease H-like superfamily/Ribonuclease H"/>
    <property type="match status" value="1"/>
</dbReference>
<organism evidence="2 3">
    <name type="scientific">Mucor saturninus</name>
    <dbReference type="NCBI Taxonomy" id="64648"/>
    <lineage>
        <taxon>Eukaryota</taxon>
        <taxon>Fungi</taxon>
        <taxon>Fungi incertae sedis</taxon>
        <taxon>Mucoromycota</taxon>
        <taxon>Mucoromycotina</taxon>
        <taxon>Mucoromycetes</taxon>
        <taxon>Mucorales</taxon>
        <taxon>Mucorineae</taxon>
        <taxon>Mucoraceae</taxon>
        <taxon>Mucor</taxon>
    </lineage>
</organism>
<dbReference type="GO" id="GO:0015074">
    <property type="term" value="P:DNA integration"/>
    <property type="evidence" value="ECO:0007669"/>
    <property type="project" value="InterPro"/>
</dbReference>
<dbReference type="OrthoDB" id="5592268at2759"/>
<dbReference type="InterPro" id="IPR050951">
    <property type="entry name" value="Retrovirus_Pol_polyprotein"/>
</dbReference>
<dbReference type="Pfam" id="PF17921">
    <property type="entry name" value="Integrase_H2C2"/>
    <property type="match status" value="1"/>
</dbReference>
<dbReference type="Proteomes" id="UP000603453">
    <property type="component" value="Unassembled WGS sequence"/>
</dbReference>
<dbReference type="EMBL" id="JAEPRD010000504">
    <property type="protein sequence ID" value="KAG2190956.1"/>
    <property type="molecule type" value="Genomic_DNA"/>
</dbReference>
<evidence type="ECO:0000313" key="3">
    <source>
        <dbReference type="Proteomes" id="UP000603453"/>
    </source>
</evidence>
<dbReference type="PROSITE" id="PS50994">
    <property type="entry name" value="INTEGRASE"/>
    <property type="match status" value="1"/>
</dbReference>
<keyword evidence="3" id="KW-1185">Reference proteome</keyword>